<feature type="domain" description="Tetrapyrrole biosynthesis uroporphyrinogen III synthase" evidence="10">
    <location>
        <begin position="19"/>
        <end position="220"/>
    </location>
</feature>
<proteinExistence type="inferred from homology"/>
<comment type="pathway">
    <text evidence="1 9">Porphyrin-containing compound metabolism; protoporphyrin-IX biosynthesis; coproporphyrinogen-III from 5-aminolevulinate: step 3/4.</text>
</comment>
<dbReference type="Proteomes" id="UP000195080">
    <property type="component" value="Chromosome"/>
</dbReference>
<dbReference type="InterPro" id="IPR003754">
    <property type="entry name" value="4pyrrol_synth_uPrphyn_synth"/>
</dbReference>
<sequence length="226" mass="26545">MNKILLTRLIEDNEEDRLYFQQKGFETVEIPLIELKKRVLDQSFEIMVKQSEWIFLTSQHAAEFFFQQISQKEIEMKKFAVIGEKTAQVLFANQVETTFQAPCATKKNLFERWAASYLEPTTIFYPKSNLADNIGEAELVAKGHRLFTPILYDNDFPKENQQLLRKQLQTERIAAVYLASPSLWQRFLSVYKEVKIREMPMLYCLGETTRQAILKDGYKAKLRKEV</sequence>
<dbReference type="CDD" id="cd06578">
    <property type="entry name" value="HemD"/>
    <property type="match status" value="1"/>
</dbReference>
<dbReference type="Pfam" id="PF02602">
    <property type="entry name" value="HEM4"/>
    <property type="match status" value="1"/>
</dbReference>
<evidence type="ECO:0000256" key="8">
    <source>
        <dbReference type="ARBA" id="ARBA00048617"/>
    </source>
</evidence>
<dbReference type="Gene3D" id="3.40.50.10090">
    <property type="match status" value="2"/>
</dbReference>
<evidence type="ECO:0000256" key="6">
    <source>
        <dbReference type="ARBA" id="ARBA00037589"/>
    </source>
</evidence>
<dbReference type="InterPro" id="IPR039793">
    <property type="entry name" value="UROS/Hem4"/>
</dbReference>
<keyword evidence="12" id="KW-1185">Reference proteome</keyword>
<protein>
    <recommendedName>
        <fullName evidence="7 9">Uroporphyrinogen-III synthase</fullName>
        <ecNumber evidence="3 9">4.2.1.75</ecNumber>
    </recommendedName>
</protein>
<dbReference type="SUPFAM" id="SSF69618">
    <property type="entry name" value="HemD-like"/>
    <property type="match status" value="1"/>
</dbReference>
<name>A0ABZ2T6Q9_9ENTE</name>
<dbReference type="RefSeq" id="WP_086443866.1">
    <property type="nucleotide sequence ID" value="NZ_CP147248.1"/>
</dbReference>
<evidence type="ECO:0000256" key="1">
    <source>
        <dbReference type="ARBA" id="ARBA00004772"/>
    </source>
</evidence>
<dbReference type="InterPro" id="IPR036108">
    <property type="entry name" value="4pyrrol_syn_uPrphyn_synt_sf"/>
</dbReference>
<dbReference type="PANTHER" id="PTHR38042:SF1">
    <property type="entry name" value="UROPORPHYRINOGEN-III SYNTHASE, CHLOROPLASTIC"/>
    <property type="match status" value="1"/>
</dbReference>
<evidence type="ECO:0000256" key="4">
    <source>
        <dbReference type="ARBA" id="ARBA00023239"/>
    </source>
</evidence>
<evidence type="ECO:0000259" key="10">
    <source>
        <dbReference type="Pfam" id="PF02602"/>
    </source>
</evidence>
<dbReference type="EC" id="4.2.1.75" evidence="3 9"/>
<keyword evidence="4 9" id="KW-0456">Lyase</keyword>
<evidence type="ECO:0000256" key="7">
    <source>
        <dbReference type="ARBA" id="ARBA00040167"/>
    </source>
</evidence>
<evidence type="ECO:0000256" key="3">
    <source>
        <dbReference type="ARBA" id="ARBA00013109"/>
    </source>
</evidence>
<accession>A0ABZ2T6Q9</accession>
<dbReference type="PANTHER" id="PTHR38042">
    <property type="entry name" value="UROPORPHYRINOGEN-III SYNTHASE, CHLOROPLASTIC"/>
    <property type="match status" value="1"/>
</dbReference>
<evidence type="ECO:0000256" key="5">
    <source>
        <dbReference type="ARBA" id="ARBA00023244"/>
    </source>
</evidence>
<evidence type="ECO:0000313" key="11">
    <source>
        <dbReference type="EMBL" id="WYJ86524.1"/>
    </source>
</evidence>
<comment type="function">
    <text evidence="6 9">Catalyzes cyclization of the linear tetrapyrrole, hydroxymethylbilane, to the macrocyclic uroporphyrinogen III.</text>
</comment>
<reference evidence="12" key="1">
    <citation type="submission" date="2017-05" db="EMBL/GenBank/DDBJ databases">
        <title>The Genome Sequence of EEnterococcus faecalis 9F2_4866.</title>
        <authorList>
            <consortium name="The Broad Institute Genomics Platform"/>
            <consortium name="The Broad Institute Genomic Center for Infectious Diseases"/>
            <person name="Earl A."/>
            <person name="Manson A."/>
            <person name="Schwartman J."/>
            <person name="Gilmore M."/>
            <person name="Abouelleil A."/>
            <person name="Cao P."/>
            <person name="Chapman S."/>
            <person name="Cusick C."/>
            <person name="Shea T."/>
            <person name="Young S."/>
            <person name="Neafsey D."/>
            <person name="Nusbaum C."/>
            <person name="Birren B."/>
        </authorList>
    </citation>
    <scope>NUCLEOTIDE SEQUENCE [LARGE SCALE GENOMIC DNA]</scope>
    <source>
        <strain evidence="12">12C11_DIV0727</strain>
    </source>
</reference>
<dbReference type="EMBL" id="CP147248">
    <property type="protein sequence ID" value="WYJ86524.1"/>
    <property type="molecule type" value="Genomic_DNA"/>
</dbReference>
<comment type="catalytic activity">
    <reaction evidence="8 9">
        <text>hydroxymethylbilane = uroporphyrinogen III + H2O</text>
        <dbReference type="Rhea" id="RHEA:18965"/>
        <dbReference type="ChEBI" id="CHEBI:15377"/>
        <dbReference type="ChEBI" id="CHEBI:57308"/>
        <dbReference type="ChEBI" id="CHEBI:57845"/>
        <dbReference type="EC" id="4.2.1.75"/>
    </reaction>
</comment>
<comment type="similarity">
    <text evidence="2 9">Belongs to the uroporphyrinogen-III synthase family.</text>
</comment>
<reference evidence="11 12" key="2">
    <citation type="submission" date="2024-03" db="EMBL/GenBank/DDBJ databases">
        <title>The Genome Sequence of Enterococcus sp. DIV0727d.</title>
        <authorList>
            <consortium name="The Broad Institute Genomics Platform"/>
            <consortium name="The Broad Institute Microbial Omics Core"/>
            <consortium name="The Broad Institute Genomic Center for Infectious Diseases"/>
            <person name="Earl A."/>
            <person name="Manson A."/>
            <person name="Gilmore M."/>
            <person name="Schwartman J."/>
            <person name="Shea T."/>
            <person name="Abouelleil A."/>
            <person name="Cao P."/>
            <person name="Chapman S."/>
            <person name="Cusick C."/>
            <person name="Young S."/>
            <person name="Neafsey D."/>
            <person name="Nusbaum C."/>
            <person name="Birren B."/>
        </authorList>
    </citation>
    <scope>NUCLEOTIDE SEQUENCE [LARGE SCALE GENOMIC DNA]</scope>
    <source>
        <strain evidence="11 12">12C11_DIV0727</strain>
    </source>
</reference>
<organism evidence="11 12">
    <name type="scientific">Candidatus Enterococcus lemimoniae</name>
    <dbReference type="NCBI Taxonomy" id="1834167"/>
    <lineage>
        <taxon>Bacteria</taxon>
        <taxon>Bacillati</taxon>
        <taxon>Bacillota</taxon>
        <taxon>Bacilli</taxon>
        <taxon>Lactobacillales</taxon>
        <taxon>Enterococcaceae</taxon>
        <taxon>Enterococcus</taxon>
    </lineage>
</organism>
<evidence type="ECO:0000313" key="12">
    <source>
        <dbReference type="Proteomes" id="UP000195080"/>
    </source>
</evidence>
<keyword evidence="5 9" id="KW-0627">Porphyrin biosynthesis</keyword>
<evidence type="ECO:0000256" key="9">
    <source>
        <dbReference type="RuleBase" id="RU366031"/>
    </source>
</evidence>
<gene>
    <name evidence="11" type="ORF">A5866_001608</name>
</gene>
<evidence type="ECO:0000256" key="2">
    <source>
        <dbReference type="ARBA" id="ARBA00008133"/>
    </source>
</evidence>